<evidence type="ECO:0000313" key="1">
    <source>
        <dbReference type="EMBL" id="KAJ9612367.1"/>
    </source>
</evidence>
<gene>
    <name evidence="1" type="ORF">H2200_003964</name>
</gene>
<comment type="caution">
    <text evidence="1">The sequence shown here is derived from an EMBL/GenBank/DDBJ whole genome shotgun (WGS) entry which is preliminary data.</text>
</comment>
<reference evidence="1" key="1">
    <citation type="submission" date="2022-10" db="EMBL/GenBank/DDBJ databases">
        <title>Culturing micro-colonial fungi from biological soil crusts in the Mojave desert and describing Neophaeococcomyces mojavensis, and introducing the new genera and species Taxawa tesnikishii.</title>
        <authorList>
            <person name="Kurbessoian T."/>
            <person name="Stajich J.E."/>
        </authorList>
    </citation>
    <scope>NUCLEOTIDE SEQUENCE</scope>
    <source>
        <strain evidence="1">TK_41</strain>
    </source>
</reference>
<protein>
    <submittedName>
        <fullName evidence="1">Uncharacterized protein</fullName>
    </submittedName>
</protein>
<name>A0AA39CL86_9EURO</name>
<sequence>MEASRRLFSTVSLGPNVESNERASEIMADPDYAKYIRSVEFRGYGRTRYLRRMMAKLESRNVTTVSLSALNLNEAVCLFSDENERAGLFACVSQLTLDFRCFGGVDYPSFTVLWNEGLSRGCSNLSGQLPLLQTLQIGFHALPGYDLPLLLCLARKDITKSLLSQNFARLASLTLRNVIATEDDLADFINRHHKTLKSLTLRGMHFECAQVVTWDKFGRRLPGVSEFIRSLNSKIRFKGLRIDGMITASEVAGLSL</sequence>
<organism evidence="1 2">
    <name type="scientific">Cladophialophora chaetospira</name>
    <dbReference type="NCBI Taxonomy" id="386627"/>
    <lineage>
        <taxon>Eukaryota</taxon>
        <taxon>Fungi</taxon>
        <taxon>Dikarya</taxon>
        <taxon>Ascomycota</taxon>
        <taxon>Pezizomycotina</taxon>
        <taxon>Eurotiomycetes</taxon>
        <taxon>Chaetothyriomycetidae</taxon>
        <taxon>Chaetothyriales</taxon>
        <taxon>Herpotrichiellaceae</taxon>
        <taxon>Cladophialophora</taxon>
    </lineage>
</organism>
<accession>A0AA39CL86</accession>
<dbReference type="EMBL" id="JAPDRK010000005">
    <property type="protein sequence ID" value="KAJ9612367.1"/>
    <property type="molecule type" value="Genomic_DNA"/>
</dbReference>
<keyword evidence="2" id="KW-1185">Reference proteome</keyword>
<evidence type="ECO:0000313" key="2">
    <source>
        <dbReference type="Proteomes" id="UP001172673"/>
    </source>
</evidence>
<dbReference type="AlphaFoldDB" id="A0AA39CL86"/>
<dbReference type="Proteomes" id="UP001172673">
    <property type="component" value="Unassembled WGS sequence"/>
</dbReference>
<proteinExistence type="predicted"/>